<name>R7ZKU1_9BACT</name>
<comment type="caution">
    <text evidence="1">The sequence shown here is derived from an EMBL/GenBank/DDBJ whole genome shotgun (WGS) entry which is preliminary data.</text>
</comment>
<dbReference type="STRING" id="1232681.ADIS_4821"/>
<organism evidence="1 2">
    <name type="scientific">Lunatimonas lonarensis</name>
    <dbReference type="NCBI Taxonomy" id="1232681"/>
    <lineage>
        <taxon>Bacteria</taxon>
        <taxon>Pseudomonadati</taxon>
        <taxon>Bacteroidota</taxon>
        <taxon>Cytophagia</taxon>
        <taxon>Cytophagales</taxon>
        <taxon>Cyclobacteriaceae</taxon>
    </lineage>
</organism>
<sequence length="67" mass="7859">MDTSFSEHPNQMVEKKGKIQQFLRLNFIFKFIEHKTNARPSESSQAYCIGGIDHWLFFIFPVVDGHD</sequence>
<protein>
    <submittedName>
        <fullName evidence="1">Uncharacterized protein</fullName>
    </submittedName>
</protein>
<reference evidence="1 2" key="1">
    <citation type="submission" date="2013-02" db="EMBL/GenBank/DDBJ databases">
        <title>A novel strain isolated from Lonar lake, Maharashtra, India.</title>
        <authorList>
            <person name="Singh A."/>
        </authorList>
    </citation>
    <scope>NUCLEOTIDE SEQUENCE [LARGE SCALE GENOMIC DNA]</scope>
    <source>
        <strain evidence="1 2">AK24</strain>
    </source>
</reference>
<dbReference type="EMBL" id="AQHR01000126">
    <property type="protein sequence ID" value="EON74710.1"/>
    <property type="molecule type" value="Genomic_DNA"/>
</dbReference>
<evidence type="ECO:0000313" key="2">
    <source>
        <dbReference type="Proteomes" id="UP000013909"/>
    </source>
</evidence>
<accession>R7ZKU1</accession>
<evidence type="ECO:0000313" key="1">
    <source>
        <dbReference type="EMBL" id="EON74710.1"/>
    </source>
</evidence>
<proteinExistence type="predicted"/>
<dbReference type="Proteomes" id="UP000013909">
    <property type="component" value="Unassembled WGS sequence"/>
</dbReference>
<gene>
    <name evidence="1" type="ORF">ADIS_4821</name>
</gene>
<keyword evidence="2" id="KW-1185">Reference proteome</keyword>
<dbReference type="AlphaFoldDB" id="R7ZKU1"/>